<dbReference type="Gene3D" id="3.40.630.190">
    <property type="entry name" value="LCP protein"/>
    <property type="match status" value="1"/>
</dbReference>
<sequence>MEDKEKKIIPSDKPFKVVEKKPSTEARIAESEIDETEEIPKQETLRPAQGKKKKRRWWLWIITIVVLGVLSYFGYQAYAVAKRIVTANNSGGSPFFKFKENEQKKLQGEGDGRINILLLGIGGAGHDGADLTDTMMVVSVDPVNKTVAMLSIPRDLWVDVPGGGESKINAVHAYGEQNKKRFADGPSASKEAVSEILDLPIHYYLRLDFEGFKKLVDEIGGIKVNVPEAIVDPFYPDDRPGKFGNVTYKVSAGEQHMDGSAALKYARSRYTTSDFDRAKRQQIILKAIKEKALSVGIMANPAKLSTMMNIIGDHFRTDLQLWEMERFLTLMRDVNTQEIAHRVLEDSEEGLLKSSNINGAYVLLPRSGNYKEIQALAHSIFMEPYILKEKARIEIQYPAKKSAQAKQVEARLKEFGYNVVSVVQAPAGTYAETTITDYSNGAKPYTFDLLKNRFKDAKLLSDGNNVRTDVDITIILGDNFKEI</sequence>
<dbReference type="AlphaFoldDB" id="A0A554LD94"/>
<dbReference type="PANTHER" id="PTHR33392">
    <property type="entry name" value="POLYISOPRENYL-TEICHOIC ACID--PEPTIDOGLYCAN TEICHOIC ACID TRANSFERASE TAGU"/>
    <property type="match status" value="1"/>
</dbReference>
<dbReference type="InterPro" id="IPR050922">
    <property type="entry name" value="LytR/CpsA/Psr_CW_biosynth"/>
</dbReference>
<organism evidence="5 6">
    <name type="scientific">Candidatus Berkelbacteria bacterium Licking1014_96</name>
    <dbReference type="NCBI Taxonomy" id="2017149"/>
    <lineage>
        <taxon>Bacteria</taxon>
        <taxon>Candidatus Berkelbacteria</taxon>
    </lineage>
</organism>
<proteinExistence type="inferred from homology"/>
<evidence type="ECO:0000256" key="2">
    <source>
        <dbReference type="SAM" id="Phobius"/>
    </source>
</evidence>
<keyword evidence="2" id="KW-1133">Transmembrane helix</keyword>
<feature type="domain" description="Cell envelope-related transcriptional attenuator" evidence="3">
    <location>
        <begin position="132"/>
        <end position="292"/>
    </location>
</feature>
<reference evidence="5 6" key="1">
    <citation type="submission" date="2017-07" db="EMBL/GenBank/DDBJ databases">
        <title>Mechanisms for carbon and nitrogen cycling indicate functional differentiation within the Candidate Phyla Radiation.</title>
        <authorList>
            <person name="Danczak R.E."/>
            <person name="Johnston M.D."/>
            <person name="Kenah C."/>
            <person name="Slattery M."/>
            <person name="Wrighton K.C."/>
            <person name="Wilkins M.J."/>
        </authorList>
    </citation>
    <scope>NUCLEOTIDE SEQUENCE [LARGE SCALE GENOMIC DNA]</scope>
    <source>
        <strain evidence="5">Licking1014_96</strain>
    </source>
</reference>
<dbReference type="EMBL" id="VMGH01000055">
    <property type="protein sequence ID" value="TSC90852.1"/>
    <property type="molecule type" value="Genomic_DNA"/>
</dbReference>
<dbReference type="NCBIfam" id="TIGR00350">
    <property type="entry name" value="lytR_cpsA_psr"/>
    <property type="match status" value="1"/>
</dbReference>
<comment type="caution">
    <text evidence="5">The sequence shown here is derived from an EMBL/GenBank/DDBJ whole genome shotgun (WGS) entry which is preliminary data.</text>
</comment>
<evidence type="ECO:0000313" key="5">
    <source>
        <dbReference type="EMBL" id="TSC90852.1"/>
    </source>
</evidence>
<dbReference type="PANTHER" id="PTHR33392:SF6">
    <property type="entry name" value="POLYISOPRENYL-TEICHOIC ACID--PEPTIDOGLYCAN TEICHOIC ACID TRANSFERASE TAGU"/>
    <property type="match status" value="1"/>
</dbReference>
<accession>A0A554LD94</accession>
<name>A0A554LD94_9BACT</name>
<dbReference type="InterPro" id="IPR004474">
    <property type="entry name" value="LytR_CpsA_psr"/>
</dbReference>
<evidence type="ECO:0000313" key="6">
    <source>
        <dbReference type="Proteomes" id="UP000318296"/>
    </source>
</evidence>
<feature type="domain" description="LytR/CpsA/Psr regulator C-terminal" evidence="4">
    <location>
        <begin position="393"/>
        <end position="480"/>
    </location>
</feature>
<dbReference type="Proteomes" id="UP000318296">
    <property type="component" value="Unassembled WGS sequence"/>
</dbReference>
<evidence type="ECO:0000256" key="1">
    <source>
        <dbReference type="ARBA" id="ARBA00006068"/>
    </source>
</evidence>
<protein>
    <submittedName>
        <fullName evidence="5">Putative transcription regulator</fullName>
    </submittedName>
</protein>
<gene>
    <name evidence="5" type="ORF">CEN92_367</name>
</gene>
<evidence type="ECO:0000259" key="4">
    <source>
        <dbReference type="Pfam" id="PF13399"/>
    </source>
</evidence>
<dbReference type="Pfam" id="PF13399">
    <property type="entry name" value="LytR_C"/>
    <property type="match status" value="1"/>
</dbReference>
<dbReference type="InterPro" id="IPR027381">
    <property type="entry name" value="LytR/CpsA/Psr_C"/>
</dbReference>
<comment type="similarity">
    <text evidence="1">Belongs to the LytR/CpsA/Psr (LCP) family.</text>
</comment>
<keyword evidence="2" id="KW-0472">Membrane</keyword>
<feature type="transmembrane region" description="Helical" evidence="2">
    <location>
        <begin position="57"/>
        <end position="75"/>
    </location>
</feature>
<keyword evidence="2" id="KW-0812">Transmembrane</keyword>
<evidence type="ECO:0000259" key="3">
    <source>
        <dbReference type="Pfam" id="PF03816"/>
    </source>
</evidence>
<dbReference type="Pfam" id="PF03816">
    <property type="entry name" value="LytR_cpsA_psr"/>
    <property type="match status" value="1"/>
</dbReference>